<gene>
    <name evidence="10" type="ORF">COR50_06005</name>
</gene>
<sequence>MKLFKSKHIMGAFLITMVFTNTACNKKLEVLPINMITPDQIQDDEDIFAILSGCYNSFQNFDSYGERFFIVADLLANAGQVYWVGNYPSYRDIEDKKQISDNDLAAGMWLNSYSIIYSANTVLKYIDLANNNNKTAYEAEARFIRALAYFNLVNFYSLPYSDGNAASNEAVPLILNAYEDYQETRDKVSRTTVEKVYNQIIDDLTFAAETEDFAIAKGRGNRYAAYAYLAKVYLNQGKYAEAANAANKAASTNFVLSKSFESEFNNSDPTPEDLFGILQSSQSNSGTANNGIHTLLAPHPEGRGDIRIDTSLLNIYENGDDRKDFIIWGAGIAVLTQGLYTKKYLELYRVIPIIRLADVLLMRAEANLRNNSTIGADPLDDINAVRGRAHASLLDDVTADDVVAERLRELAFEGDRLWTLKRLKMDVGDYPYNDPMLVLPVPQRERDANGNLSQNEGYND</sequence>
<dbReference type="Pfam" id="PF07980">
    <property type="entry name" value="SusD_RagB"/>
    <property type="match status" value="1"/>
</dbReference>
<comment type="subcellular location">
    <subcellularLocation>
        <location evidence="1">Cell outer membrane</location>
    </subcellularLocation>
</comment>
<evidence type="ECO:0000256" key="5">
    <source>
        <dbReference type="ARBA" id="ARBA00023237"/>
    </source>
</evidence>
<dbReference type="InterPro" id="IPR011990">
    <property type="entry name" value="TPR-like_helical_dom_sf"/>
</dbReference>
<keyword evidence="5" id="KW-0998">Cell outer membrane</keyword>
<feature type="domain" description="RagB/SusD" evidence="8">
    <location>
        <begin position="351"/>
        <end position="430"/>
    </location>
</feature>
<dbReference type="EMBL" id="CP023777">
    <property type="protein sequence ID" value="ATL46763.1"/>
    <property type="molecule type" value="Genomic_DNA"/>
</dbReference>
<feature type="compositionally biased region" description="Polar residues" evidence="6">
    <location>
        <begin position="450"/>
        <end position="460"/>
    </location>
</feature>
<dbReference type="Proteomes" id="UP000220133">
    <property type="component" value="Chromosome"/>
</dbReference>
<dbReference type="InterPro" id="IPR033985">
    <property type="entry name" value="SusD-like_N"/>
</dbReference>
<evidence type="ECO:0000256" key="7">
    <source>
        <dbReference type="SAM" id="SignalP"/>
    </source>
</evidence>
<protein>
    <recommendedName>
        <fullName evidence="12">RagB/SusD family nutrient uptake outer membrane protein</fullName>
    </recommendedName>
</protein>
<keyword evidence="11" id="KW-1185">Reference proteome</keyword>
<evidence type="ECO:0000313" key="10">
    <source>
        <dbReference type="EMBL" id="ATL46763.1"/>
    </source>
</evidence>
<accession>A0A291QS94</accession>
<feature type="region of interest" description="Disordered" evidence="6">
    <location>
        <begin position="441"/>
        <end position="460"/>
    </location>
</feature>
<dbReference type="SUPFAM" id="SSF48452">
    <property type="entry name" value="TPR-like"/>
    <property type="match status" value="1"/>
</dbReference>
<dbReference type="AlphaFoldDB" id="A0A291QS94"/>
<evidence type="ECO:0000256" key="1">
    <source>
        <dbReference type="ARBA" id="ARBA00004442"/>
    </source>
</evidence>
<evidence type="ECO:0000313" key="11">
    <source>
        <dbReference type="Proteomes" id="UP000220133"/>
    </source>
</evidence>
<proteinExistence type="inferred from homology"/>
<dbReference type="CDD" id="cd08977">
    <property type="entry name" value="SusD"/>
    <property type="match status" value="1"/>
</dbReference>
<keyword evidence="4" id="KW-0472">Membrane</keyword>
<dbReference type="Pfam" id="PF14322">
    <property type="entry name" value="SusD-like_3"/>
    <property type="match status" value="1"/>
</dbReference>
<evidence type="ECO:0008006" key="12">
    <source>
        <dbReference type="Google" id="ProtNLM"/>
    </source>
</evidence>
<dbReference type="OrthoDB" id="1080118at2"/>
<feature type="domain" description="SusD-like N-terminal" evidence="9">
    <location>
        <begin position="78"/>
        <end position="234"/>
    </location>
</feature>
<dbReference type="RefSeq" id="WP_098193150.1">
    <property type="nucleotide sequence ID" value="NZ_CP023777.1"/>
</dbReference>
<dbReference type="KEGG" id="cbae:COR50_06005"/>
<keyword evidence="3 7" id="KW-0732">Signal</keyword>
<evidence type="ECO:0000259" key="8">
    <source>
        <dbReference type="Pfam" id="PF07980"/>
    </source>
</evidence>
<evidence type="ECO:0000256" key="3">
    <source>
        <dbReference type="ARBA" id="ARBA00022729"/>
    </source>
</evidence>
<dbReference type="Gene3D" id="1.25.40.390">
    <property type="match status" value="1"/>
</dbReference>
<evidence type="ECO:0000259" key="9">
    <source>
        <dbReference type="Pfam" id="PF14322"/>
    </source>
</evidence>
<name>A0A291QS94_9BACT</name>
<evidence type="ECO:0000256" key="6">
    <source>
        <dbReference type="SAM" id="MobiDB-lite"/>
    </source>
</evidence>
<evidence type="ECO:0000256" key="4">
    <source>
        <dbReference type="ARBA" id="ARBA00023136"/>
    </source>
</evidence>
<feature type="chain" id="PRO_5012606654" description="RagB/SusD family nutrient uptake outer membrane protein" evidence="7">
    <location>
        <begin position="24"/>
        <end position="460"/>
    </location>
</feature>
<dbReference type="InterPro" id="IPR012944">
    <property type="entry name" value="SusD_RagB_dom"/>
</dbReference>
<comment type="similarity">
    <text evidence="2">Belongs to the SusD family.</text>
</comment>
<feature type="signal peptide" evidence="7">
    <location>
        <begin position="1"/>
        <end position="23"/>
    </location>
</feature>
<dbReference type="GO" id="GO:0009279">
    <property type="term" value="C:cell outer membrane"/>
    <property type="evidence" value="ECO:0007669"/>
    <property type="project" value="UniProtKB-SubCell"/>
</dbReference>
<organism evidence="10 11">
    <name type="scientific">Chitinophaga caeni</name>
    <dbReference type="NCBI Taxonomy" id="2029983"/>
    <lineage>
        <taxon>Bacteria</taxon>
        <taxon>Pseudomonadati</taxon>
        <taxon>Bacteroidota</taxon>
        <taxon>Chitinophagia</taxon>
        <taxon>Chitinophagales</taxon>
        <taxon>Chitinophagaceae</taxon>
        <taxon>Chitinophaga</taxon>
    </lineage>
</organism>
<evidence type="ECO:0000256" key="2">
    <source>
        <dbReference type="ARBA" id="ARBA00006275"/>
    </source>
</evidence>
<reference evidence="10 11" key="1">
    <citation type="submission" date="2017-10" db="EMBL/GenBank/DDBJ databases">
        <title>Paenichitinophaga pekingensis gen. nov., sp. nov., isolated from activated sludge.</title>
        <authorList>
            <person name="Jin D."/>
            <person name="Kong X."/>
            <person name="Deng Y."/>
            <person name="Bai Z."/>
        </authorList>
    </citation>
    <scope>NUCLEOTIDE SEQUENCE [LARGE SCALE GENOMIC DNA]</scope>
    <source>
        <strain evidence="10 11">13</strain>
    </source>
</reference>